<evidence type="ECO:0000313" key="3">
    <source>
        <dbReference type="Proteomes" id="UP000095042"/>
    </source>
</evidence>
<dbReference type="OrthoDB" id="9798754at2"/>
<dbReference type="InterPro" id="IPR011335">
    <property type="entry name" value="Restrct_endonuc-II-like"/>
</dbReference>
<reference evidence="2 3" key="1">
    <citation type="journal article" date="2016" name="Environ. Microbiol.">
        <title>New Methyloceanibacter diversity from North Sea sediments includes methanotroph containing solely the soluble methane monooxygenase.</title>
        <authorList>
            <person name="Vekeman B."/>
            <person name="Kerckhof F.M."/>
            <person name="Cremers G."/>
            <person name="de Vos P."/>
            <person name="Vandamme P."/>
            <person name="Boon N."/>
            <person name="Op den Camp H.J."/>
            <person name="Heylen K."/>
        </authorList>
    </citation>
    <scope>NUCLEOTIDE SEQUENCE [LARGE SCALE GENOMIC DNA]</scope>
    <source>
        <strain evidence="2 3">R-67177</strain>
    </source>
</reference>
<gene>
    <name evidence="2" type="ORF">AUC71_16480</name>
</gene>
<organism evidence="2 3">
    <name type="scientific">Methyloceanibacter marginalis</name>
    <dbReference type="NCBI Taxonomy" id="1774971"/>
    <lineage>
        <taxon>Bacteria</taxon>
        <taxon>Pseudomonadati</taxon>
        <taxon>Pseudomonadota</taxon>
        <taxon>Alphaproteobacteria</taxon>
        <taxon>Hyphomicrobiales</taxon>
        <taxon>Hyphomicrobiaceae</taxon>
        <taxon>Methyloceanibacter</taxon>
    </lineage>
</organism>
<dbReference type="PANTHER" id="PTHR38590:SF1">
    <property type="entry name" value="BLL0828 PROTEIN"/>
    <property type="match status" value="1"/>
</dbReference>
<dbReference type="Pfam" id="PF04480">
    <property type="entry name" value="DUF559"/>
    <property type="match status" value="1"/>
</dbReference>
<feature type="domain" description="DUF559" evidence="1">
    <location>
        <begin position="3"/>
        <end position="110"/>
    </location>
</feature>
<dbReference type="Gene3D" id="3.40.960.10">
    <property type="entry name" value="VSR Endonuclease"/>
    <property type="match status" value="1"/>
</dbReference>
<protein>
    <recommendedName>
        <fullName evidence="1">DUF559 domain-containing protein</fullName>
    </recommendedName>
</protein>
<dbReference type="InterPro" id="IPR047216">
    <property type="entry name" value="Endonuclease_DUF559_bact"/>
</dbReference>
<dbReference type="EMBL" id="LPWD01000371">
    <property type="protein sequence ID" value="ODS02219.1"/>
    <property type="molecule type" value="Genomic_DNA"/>
</dbReference>
<evidence type="ECO:0000259" key="1">
    <source>
        <dbReference type="Pfam" id="PF04480"/>
    </source>
</evidence>
<comment type="caution">
    <text evidence="2">The sequence shown here is derived from an EMBL/GenBank/DDBJ whole genome shotgun (WGS) entry which is preliminary data.</text>
</comment>
<dbReference type="InterPro" id="IPR007569">
    <property type="entry name" value="DUF559"/>
</dbReference>
<evidence type="ECO:0000313" key="2">
    <source>
        <dbReference type="EMBL" id="ODS02219.1"/>
    </source>
</evidence>
<dbReference type="PANTHER" id="PTHR38590">
    <property type="entry name" value="BLL0828 PROTEIN"/>
    <property type="match status" value="1"/>
</dbReference>
<proteinExistence type="predicted"/>
<dbReference type="RefSeq" id="WP_069624598.1">
    <property type="nucleotide sequence ID" value="NZ_LPWD01000371.1"/>
</dbReference>
<dbReference type="SUPFAM" id="SSF52980">
    <property type="entry name" value="Restriction endonuclease-like"/>
    <property type="match status" value="1"/>
</dbReference>
<name>A0A1E3W8U0_9HYPH</name>
<keyword evidence="3" id="KW-1185">Reference proteome</keyword>
<sequence>MANELARTLRKRMTRHEVRLWLRLRELRALGFHFRRQVAIKDCIVDFACYHPRVVIELDGSQHSTRDFAARDAARDAKLTTAGFKIFRVWNNEVEQNLDGVLEKLLHELEHS</sequence>
<dbReference type="AlphaFoldDB" id="A0A1E3W8U0"/>
<accession>A0A1E3W8U0</accession>
<dbReference type="Proteomes" id="UP000095042">
    <property type="component" value="Unassembled WGS sequence"/>
</dbReference>